<dbReference type="InterPro" id="IPR010060">
    <property type="entry name" value="NRPS_synth"/>
</dbReference>
<feature type="domain" description="Condensation" evidence="1">
    <location>
        <begin position="1"/>
        <end position="343"/>
    </location>
</feature>
<dbReference type="AlphaFoldDB" id="A0AA40VVZ8"/>
<dbReference type="CDD" id="cd19534">
    <property type="entry name" value="E_NRPS"/>
    <property type="match status" value="1"/>
</dbReference>
<dbReference type="RefSeq" id="WP_225226357.1">
    <property type="nucleotide sequence ID" value="NZ_VJXY01000190.1"/>
</dbReference>
<sequence>QSVLLEIPKNIKAEFLKKAVEQLLEHHDALRLRFSCVTSEYKQINQGLDDVVPFTVVDLSSTPKLEQPQTLEQIATEYQASLNLSDGPIMQVVMFNLGGDENARLLIIIHHLVVDGVSWRILLSDLETIYQQLIAHQPIKLSPKTTAYIDWAEKLNNYAQSQIIKQQLDYWREQPWSKTKPLPSDYPQTQSENTVGSAINYRVNLNQQETRSLLLSVNEAYNTQINDILLSALVLTLAQWTGNSTLAIDLEGHGREELFSDVDLSRTVGWFTSLFPVLLQLPTDYQLASVIKSIKEQLRAIPNRGIGYGILRYLCEDTAVTDIQTLTTPEISFNYLGQFDQVQLQTGWKF</sequence>
<dbReference type="PANTHER" id="PTHR45398">
    <property type="match status" value="1"/>
</dbReference>
<feature type="non-terminal residue" evidence="2">
    <location>
        <position position="1"/>
    </location>
</feature>
<reference evidence="2" key="1">
    <citation type="submission" date="2019-07" db="EMBL/GenBank/DDBJ databases">
        <title>Toxilogical consequences of a new and cryptic species of cyanobacteria (Komarekiella delphini-convector) recovered from the epidermis of a bottlenose dolphin and 1500 ft. in the air.</title>
        <authorList>
            <person name="Brown A.O."/>
            <person name="Dvorak P."/>
            <person name="Villanueva C.D."/>
            <person name="Foss A.J."/>
            <person name="Garvey A.D."/>
            <person name="Gibson Q.A."/>
            <person name="Johansen J.R."/>
            <person name="Casamatta D.A."/>
        </authorList>
    </citation>
    <scope>NUCLEOTIDE SEQUENCE</scope>
    <source>
        <strain evidence="2">SJRDD-AB1</strain>
    </source>
</reference>
<organism evidence="2 3">
    <name type="scientific">Komarekiella delphini-convector SJRDD-AB1</name>
    <dbReference type="NCBI Taxonomy" id="2593771"/>
    <lineage>
        <taxon>Bacteria</taxon>
        <taxon>Bacillati</taxon>
        <taxon>Cyanobacteriota</taxon>
        <taxon>Cyanophyceae</taxon>
        <taxon>Nostocales</taxon>
        <taxon>Nostocaceae</taxon>
        <taxon>Komarekiella</taxon>
        <taxon>Komarekiella delphini-convector</taxon>
    </lineage>
</organism>
<protein>
    <submittedName>
        <fullName evidence="2">Non-ribosomal peptide synthetase</fullName>
    </submittedName>
</protein>
<keyword evidence="3" id="KW-1185">Reference proteome</keyword>
<name>A0AA40VVZ8_9NOST</name>
<dbReference type="Pfam" id="PF00668">
    <property type="entry name" value="Condensation"/>
    <property type="match status" value="1"/>
</dbReference>
<dbReference type="GO" id="GO:0003824">
    <property type="term" value="F:catalytic activity"/>
    <property type="evidence" value="ECO:0007669"/>
    <property type="project" value="InterPro"/>
</dbReference>
<dbReference type="Proteomes" id="UP001165986">
    <property type="component" value="Unassembled WGS sequence"/>
</dbReference>
<evidence type="ECO:0000313" key="3">
    <source>
        <dbReference type="Proteomes" id="UP001165986"/>
    </source>
</evidence>
<evidence type="ECO:0000313" key="2">
    <source>
        <dbReference type="EMBL" id="MBD6621331.1"/>
    </source>
</evidence>
<accession>A0AA40VVZ8</accession>
<gene>
    <name evidence="2" type="ORF">FNW02_38035</name>
</gene>
<dbReference type="Gene3D" id="3.30.559.30">
    <property type="entry name" value="Nonribosomal peptide synthetase, condensation domain"/>
    <property type="match status" value="1"/>
</dbReference>
<feature type="non-terminal residue" evidence="2">
    <location>
        <position position="350"/>
    </location>
</feature>
<evidence type="ECO:0000259" key="1">
    <source>
        <dbReference type="Pfam" id="PF00668"/>
    </source>
</evidence>
<proteinExistence type="predicted"/>
<dbReference type="Gene3D" id="3.30.559.10">
    <property type="entry name" value="Chloramphenicol acetyltransferase-like domain"/>
    <property type="match status" value="1"/>
</dbReference>
<dbReference type="NCBIfam" id="TIGR01720">
    <property type="entry name" value="NRPS-para261"/>
    <property type="match status" value="1"/>
</dbReference>
<dbReference type="PANTHER" id="PTHR45398:SF1">
    <property type="entry name" value="ENZYME, PUTATIVE (JCVI)-RELATED"/>
    <property type="match status" value="1"/>
</dbReference>
<dbReference type="SUPFAM" id="SSF52777">
    <property type="entry name" value="CoA-dependent acyltransferases"/>
    <property type="match status" value="2"/>
</dbReference>
<dbReference type="InterPro" id="IPR001242">
    <property type="entry name" value="Condensation_dom"/>
</dbReference>
<comment type="caution">
    <text evidence="2">The sequence shown here is derived from an EMBL/GenBank/DDBJ whole genome shotgun (WGS) entry which is preliminary data.</text>
</comment>
<dbReference type="InterPro" id="IPR023213">
    <property type="entry name" value="CAT-like_dom_sf"/>
</dbReference>
<dbReference type="GO" id="GO:0008610">
    <property type="term" value="P:lipid biosynthetic process"/>
    <property type="evidence" value="ECO:0007669"/>
    <property type="project" value="UniProtKB-ARBA"/>
</dbReference>
<dbReference type="EMBL" id="VJXY01000190">
    <property type="protein sequence ID" value="MBD6621331.1"/>
    <property type="molecule type" value="Genomic_DNA"/>
</dbReference>